<evidence type="ECO:0000256" key="1">
    <source>
        <dbReference type="SAM" id="Phobius"/>
    </source>
</evidence>
<keyword evidence="1" id="KW-0472">Membrane</keyword>
<feature type="transmembrane region" description="Helical" evidence="1">
    <location>
        <begin position="389"/>
        <end position="407"/>
    </location>
</feature>
<evidence type="ECO:0000313" key="2">
    <source>
        <dbReference type="EMBL" id="CAK9111774.1"/>
    </source>
</evidence>
<feature type="transmembrane region" description="Helical" evidence="1">
    <location>
        <begin position="133"/>
        <end position="152"/>
    </location>
</feature>
<keyword evidence="1" id="KW-1133">Transmembrane helix</keyword>
<accession>A0ABP0SHB2</accession>
<evidence type="ECO:0000313" key="3">
    <source>
        <dbReference type="Proteomes" id="UP001642464"/>
    </source>
</evidence>
<reference evidence="2 3" key="1">
    <citation type="submission" date="2024-02" db="EMBL/GenBank/DDBJ databases">
        <authorList>
            <person name="Chen Y."/>
            <person name="Shah S."/>
            <person name="Dougan E. K."/>
            <person name="Thang M."/>
            <person name="Chan C."/>
        </authorList>
    </citation>
    <scope>NUCLEOTIDE SEQUENCE [LARGE SCALE GENOMIC DNA]</scope>
</reference>
<keyword evidence="1" id="KW-0812">Transmembrane</keyword>
<feature type="transmembrane region" description="Helical" evidence="1">
    <location>
        <begin position="26"/>
        <end position="45"/>
    </location>
</feature>
<proteinExistence type="predicted"/>
<dbReference type="Proteomes" id="UP001642464">
    <property type="component" value="Unassembled WGS sequence"/>
</dbReference>
<sequence>MPSCGERARSCIDRELLRELPNAWRVAYFFFGIAYMLILGTSLMINPVTISTFLDSVGVDQQPLAQTYLPLVLLPVLFIYNFLWAALQSPQGLVLVATRSFRRPVCGVYTVLYVLIAVQSWEHEHLPNRWAWTLFYATNTKSVLFPVMLWSVMNDLSSTKYSKIAYPALVTAGQVGGLAGSLLATEVCKVGGTSGLLVMQAVALVVIGGLVWIACVLASRAPATEDAPAEGSAREALTSMQPVAEQALRLEGAGEASVVPARPNGCVRGMRAVVQKLWEAVEGIILILTKPYVAGIFWVACAHLVPRVLLDYQGTSLTNERWPKSVPGNKDKQTSFFAWCNVANTVGTGLLSLCGLRSLVERGGLSLTLVILPFAMLGSVLLVCFHHEFWTVQAVLVLVNVVQYALNGPSREMLYVRTSKDIKYKAKSWSDMYGNFLQKFIAAQINLHINREQDACQPHCFNGLFTGVFTTVWVAVWAVIAGCLGRRHAQLVEKNEFIQ</sequence>
<dbReference type="EMBL" id="CAXAMM010043795">
    <property type="protein sequence ID" value="CAK9111774.1"/>
    <property type="molecule type" value="Genomic_DNA"/>
</dbReference>
<comment type="caution">
    <text evidence="2">The sequence shown here is derived from an EMBL/GenBank/DDBJ whole genome shotgun (WGS) entry which is preliminary data.</text>
</comment>
<feature type="transmembrane region" description="Helical" evidence="1">
    <location>
        <begin position="280"/>
        <end position="305"/>
    </location>
</feature>
<dbReference type="PANTHER" id="PTHR43596">
    <property type="entry name" value="ADP,ATP CARRIER PROTEIN"/>
    <property type="match status" value="1"/>
</dbReference>
<dbReference type="SUPFAM" id="SSF103473">
    <property type="entry name" value="MFS general substrate transporter"/>
    <property type="match status" value="1"/>
</dbReference>
<gene>
    <name evidence="2" type="ORF">SCF082_LOCUS51840</name>
</gene>
<evidence type="ECO:0008006" key="4">
    <source>
        <dbReference type="Google" id="ProtNLM"/>
    </source>
</evidence>
<feature type="transmembrane region" description="Helical" evidence="1">
    <location>
        <begin position="363"/>
        <end position="383"/>
    </location>
</feature>
<feature type="transmembrane region" description="Helical" evidence="1">
    <location>
        <begin position="65"/>
        <end position="83"/>
    </location>
</feature>
<dbReference type="InterPro" id="IPR036259">
    <property type="entry name" value="MFS_trans_sf"/>
</dbReference>
<organism evidence="2 3">
    <name type="scientific">Durusdinium trenchii</name>
    <dbReference type="NCBI Taxonomy" id="1381693"/>
    <lineage>
        <taxon>Eukaryota</taxon>
        <taxon>Sar</taxon>
        <taxon>Alveolata</taxon>
        <taxon>Dinophyceae</taxon>
        <taxon>Suessiales</taxon>
        <taxon>Symbiodiniaceae</taxon>
        <taxon>Durusdinium</taxon>
    </lineage>
</organism>
<feature type="transmembrane region" description="Helical" evidence="1">
    <location>
        <begin position="104"/>
        <end position="121"/>
    </location>
</feature>
<protein>
    <recommendedName>
        <fullName evidence="4">ADP,ATP carrier protein</fullName>
    </recommendedName>
</protein>
<feature type="transmembrane region" description="Helical" evidence="1">
    <location>
        <begin position="164"/>
        <end position="184"/>
    </location>
</feature>
<name>A0ABP0SHB2_9DINO</name>
<keyword evidence="3" id="KW-1185">Reference proteome</keyword>
<feature type="transmembrane region" description="Helical" evidence="1">
    <location>
        <begin position="336"/>
        <end position="356"/>
    </location>
</feature>
<feature type="transmembrane region" description="Helical" evidence="1">
    <location>
        <begin position="196"/>
        <end position="218"/>
    </location>
</feature>
<dbReference type="PANTHER" id="PTHR43596:SF1">
    <property type="entry name" value="ADP,ATP CARRIER PROTEIN"/>
    <property type="match status" value="1"/>
</dbReference>